<proteinExistence type="predicted"/>
<evidence type="ECO:0000313" key="4">
    <source>
        <dbReference type="Proteomes" id="UP001152797"/>
    </source>
</evidence>
<keyword evidence="4" id="KW-1185">Reference proteome</keyword>
<dbReference type="EMBL" id="CAMXCT010006611">
    <property type="protein sequence ID" value="CAI4016946.1"/>
    <property type="molecule type" value="Genomic_DNA"/>
</dbReference>
<dbReference type="Proteomes" id="UP001152797">
    <property type="component" value="Unassembled WGS sequence"/>
</dbReference>
<name>A0A9P1GK74_9DINO</name>
<dbReference type="EMBL" id="CAMXCT020006611">
    <property type="protein sequence ID" value="CAL1170321.1"/>
    <property type="molecule type" value="Genomic_DNA"/>
</dbReference>
<organism evidence="2">
    <name type="scientific">Cladocopium goreaui</name>
    <dbReference type="NCBI Taxonomy" id="2562237"/>
    <lineage>
        <taxon>Eukaryota</taxon>
        <taxon>Sar</taxon>
        <taxon>Alveolata</taxon>
        <taxon>Dinophyceae</taxon>
        <taxon>Suessiales</taxon>
        <taxon>Symbiodiniaceae</taxon>
        <taxon>Cladocopium</taxon>
    </lineage>
</organism>
<evidence type="ECO:0000256" key="1">
    <source>
        <dbReference type="SAM" id="MobiDB-lite"/>
    </source>
</evidence>
<gene>
    <name evidence="2" type="ORF">C1SCF055_LOCUS41628</name>
</gene>
<protein>
    <submittedName>
        <fullName evidence="2">Uncharacterized protein</fullName>
    </submittedName>
</protein>
<reference evidence="3" key="2">
    <citation type="submission" date="2024-04" db="EMBL/GenBank/DDBJ databases">
        <authorList>
            <person name="Chen Y."/>
            <person name="Shah S."/>
            <person name="Dougan E. K."/>
            <person name="Thang M."/>
            <person name="Chan C."/>
        </authorList>
    </citation>
    <scope>NUCLEOTIDE SEQUENCE [LARGE SCALE GENOMIC DNA]</scope>
</reference>
<dbReference type="AlphaFoldDB" id="A0A9P1GK74"/>
<accession>A0A9P1GK74</accession>
<evidence type="ECO:0000313" key="3">
    <source>
        <dbReference type="EMBL" id="CAL1170321.1"/>
    </source>
</evidence>
<dbReference type="EMBL" id="CAMXCT030006611">
    <property type="protein sequence ID" value="CAL4804258.1"/>
    <property type="molecule type" value="Genomic_DNA"/>
</dbReference>
<reference evidence="2" key="1">
    <citation type="submission" date="2022-10" db="EMBL/GenBank/DDBJ databases">
        <authorList>
            <person name="Chen Y."/>
            <person name="Dougan E. K."/>
            <person name="Chan C."/>
            <person name="Rhodes N."/>
            <person name="Thang M."/>
        </authorList>
    </citation>
    <scope>NUCLEOTIDE SEQUENCE</scope>
</reference>
<feature type="region of interest" description="Disordered" evidence="1">
    <location>
        <begin position="59"/>
        <end position="80"/>
    </location>
</feature>
<sequence length="461" mass="46862">MPICKFCKQWRACLQISFVVLTLSMAAAMIGMARTINGLHDELTSLSKSQLQVAASRSEGSDFGDEFDPSQEKHSGAPPRHLSMFGIGTDSSAGCWLLSDHATSNSFDVSQATCNFLNCPSCFISPTSLSQATTLTITGCSTHRWGIGTGTRTRSGVWGYTFINRDSTNTMTVTDGSGSWVLSPLAYVHAYCDSASGSNRLYFTTTSVATLTVADGFTLSGGNFDASASTGTFQTGSGAISLNGDVTAASGFTLSSGNFDASGSTGTFQTSSGAVSVNGAVSMAQGLTITNGNFDASGSTGTFQTSTGAVSLKGSVTCDNGFTLSSGSFDASASTGAFSTGSGSVTFNGPVSVTGTNTFTVGTAGSGGATRLYGDVTVGGASAGQAADIDVFGAFRRYDHDSARNVISSASDGVTLKGTLSLDGGTTVSSGNNLAIATYGTIVVVSSVSSRVAHRFRMVQA</sequence>
<evidence type="ECO:0000313" key="2">
    <source>
        <dbReference type="EMBL" id="CAI4016946.1"/>
    </source>
</evidence>
<comment type="caution">
    <text evidence="2">The sequence shown here is derived from an EMBL/GenBank/DDBJ whole genome shotgun (WGS) entry which is preliminary data.</text>
</comment>